<feature type="compositionally biased region" description="Basic and acidic residues" evidence="2">
    <location>
        <begin position="634"/>
        <end position="651"/>
    </location>
</feature>
<evidence type="ECO:0000256" key="1">
    <source>
        <dbReference type="SAM" id="Coils"/>
    </source>
</evidence>
<sequence length="733" mass="85193">MERGSRASPSASPAPASAIEDGANPQQQVIVSLGELKSLEDEVIALRSNNQTLERSLEAEQKNSGNLAEFIDTLIALNAKQKEGLVERLESARRELSKTKIWHSLSVSLAVKTMSRQIALIQLLRGILRRHMAAWKLWLVRRKRAKSFARRCLERRHVRNVRSCFESWKAFAPESRGKRMRSKLEKQTEKLEGALRDKERNLLKLKEETAEDLRSLQLEDERQQQDLREEVERLEGKLFEVEGVINDKEKEILDLRKERKKFILSTAQLDNEIASLKGKMEEMQKEKGETEARMEAVKEDSDERSSYIKNLEREVNDARVREIALKRRLRELERKDQDVTALGLYIDKVEGIPGLQKEAKEMKRRAVTLELEVDRHKKEVEALTVRADAAERKAERRSVRIDSLMKEKEEVETEYARIERELKKKDDALQEMEKDREYFKYRVDEVRQELDITLAKVDRLERDLDTEKQRANFFQGELLEKDKGLAAIVREACAGRDSELERKDIMVKEMKYDIEEKDRAIARLELDVDDLAEKKKMLEKENNVLREGFDQLKMELDRKRREVEEERDRQRRGMAAGSMTVKKILQGEGREDGIELPSVRREEDREEVRLDPSRTSSLDLPLPPLASPLTTSKSRREEGGEREKNDEDRQSSMRSSKKMASMPTRPSVTDETPTQSPRHRRMKTTPNNKGTDSPRRDGSTAVRRELAQSMMKVQRDTAKLKDVYGLGNEFAYV</sequence>
<feature type="compositionally biased region" description="Basic and acidic residues" evidence="2">
    <location>
        <begin position="588"/>
        <end position="612"/>
    </location>
</feature>
<accession>A0A7S3GE00</accession>
<dbReference type="EMBL" id="HBIB01039251">
    <property type="protein sequence ID" value="CAE0263258.1"/>
    <property type="molecule type" value="Transcribed_RNA"/>
</dbReference>
<organism evidence="3">
    <name type="scientific">Palpitomonas bilix</name>
    <dbReference type="NCBI Taxonomy" id="652834"/>
    <lineage>
        <taxon>Eukaryota</taxon>
        <taxon>Eukaryota incertae sedis</taxon>
    </lineage>
</organism>
<feature type="compositionally biased region" description="Basic and acidic residues" evidence="2">
    <location>
        <begin position="692"/>
        <end position="703"/>
    </location>
</feature>
<feature type="compositionally biased region" description="Low complexity" evidence="2">
    <location>
        <begin position="1"/>
        <end position="18"/>
    </location>
</feature>
<name>A0A7S3GE00_9EUKA</name>
<dbReference type="AlphaFoldDB" id="A0A7S3GE00"/>
<protein>
    <submittedName>
        <fullName evidence="3">Uncharacterized protein</fullName>
    </submittedName>
</protein>
<feature type="coiled-coil region" evidence="1">
    <location>
        <begin position="36"/>
        <end position="99"/>
    </location>
</feature>
<gene>
    <name evidence="3" type="ORF">PBIL07802_LOCUS25555</name>
    <name evidence="4" type="ORF">PBIL07802_LOCUS25556</name>
</gene>
<proteinExistence type="predicted"/>
<reference evidence="3" key="1">
    <citation type="submission" date="2021-01" db="EMBL/GenBank/DDBJ databases">
        <authorList>
            <person name="Corre E."/>
            <person name="Pelletier E."/>
            <person name="Niang G."/>
            <person name="Scheremetjew M."/>
            <person name="Finn R."/>
            <person name="Kale V."/>
            <person name="Holt S."/>
            <person name="Cochrane G."/>
            <person name="Meng A."/>
            <person name="Brown T."/>
            <person name="Cohen L."/>
        </authorList>
    </citation>
    <scope>NUCLEOTIDE SEQUENCE</scope>
    <source>
        <strain evidence="3">NIES-2562</strain>
    </source>
</reference>
<evidence type="ECO:0000313" key="4">
    <source>
        <dbReference type="EMBL" id="CAE0263259.1"/>
    </source>
</evidence>
<feature type="compositionally biased region" description="Low complexity" evidence="2">
    <location>
        <begin position="652"/>
        <end position="662"/>
    </location>
</feature>
<evidence type="ECO:0000313" key="3">
    <source>
        <dbReference type="EMBL" id="CAE0263258.1"/>
    </source>
</evidence>
<feature type="region of interest" description="Disordered" evidence="2">
    <location>
        <begin position="559"/>
        <end position="703"/>
    </location>
</feature>
<evidence type="ECO:0000256" key="2">
    <source>
        <dbReference type="SAM" id="MobiDB-lite"/>
    </source>
</evidence>
<keyword evidence="1" id="KW-0175">Coiled coil</keyword>
<dbReference type="EMBL" id="HBIB01039252">
    <property type="protein sequence ID" value="CAE0263259.1"/>
    <property type="molecule type" value="Transcribed_RNA"/>
</dbReference>
<feature type="region of interest" description="Disordered" evidence="2">
    <location>
        <begin position="1"/>
        <end position="23"/>
    </location>
</feature>
<feature type="compositionally biased region" description="Polar residues" evidence="2">
    <location>
        <begin position="664"/>
        <end position="676"/>
    </location>
</feature>
<feature type="compositionally biased region" description="Basic and acidic residues" evidence="2">
    <location>
        <begin position="559"/>
        <end position="571"/>
    </location>
</feature>
<feature type="region of interest" description="Disordered" evidence="2">
    <location>
        <begin position="282"/>
        <end position="301"/>
    </location>
</feature>